<reference evidence="2" key="1">
    <citation type="submission" date="2014-12" db="EMBL/GenBank/DDBJ databases">
        <authorList>
            <person name="Jaenicke S."/>
        </authorList>
    </citation>
    <scope>NUCLEOTIDE SEQUENCE [LARGE SCALE GENOMIC DNA]</scope>
    <source>
        <strain evidence="2">CBS1600</strain>
    </source>
</reference>
<accession>A0A1E4RWM4</accession>
<feature type="region of interest" description="Disordered" evidence="1">
    <location>
        <begin position="63"/>
        <end position="100"/>
    </location>
</feature>
<gene>
    <name evidence="2" type="ORF">BN1211_3260</name>
    <name evidence="3" type="ORF">CYBJADRAFT_131164</name>
</gene>
<proteinExistence type="predicted"/>
<feature type="compositionally biased region" description="Polar residues" evidence="1">
    <location>
        <begin position="75"/>
        <end position="90"/>
    </location>
</feature>
<dbReference type="OMA" id="PEKYTRK"/>
<evidence type="ECO:0000313" key="5">
    <source>
        <dbReference type="Proteomes" id="UP000094389"/>
    </source>
</evidence>
<dbReference type="GO" id="GO:0003735">
    <property type="term" value="F:structural constituent of ribosome"/>
    <property type="evidence" value="ECO:0007669"/>
    <property type="project" value="TreeGrafter"/>
</dbReference>
<dbReference type="InterPro" id="IPR024388">
    <property type="entry name" value="Ribosomal_mL58"/>
</dbReference>
<dbReference type="Proteomes" id="UP000038830">
    <property type="component" value="Unassembled WGS sequence"/>
</dbReference>
<dbReference type="Proteomes" id="UP000094389">
    <property type="component" value="Unassembled WGS sequence"/>
</dbReference>
<dbReference type="STRING" id="983966.A0A0H5C4W6"/>
<evidence type="ECO:0000313" key="4">
    <source>
        <dbReference type="Proteomes" id="UP000038830"/>
    </source>
</evidence>
<dbReference type="OrthoDB" id="6021263at2759"/>
<dbReference type="GO" id="GO:0005762">
    <property type="term" value="C:mitochondrial large ribosomal subunit"/>
    <property type="evidence" value="ECO:0007669"/>
    <property type="project" value="TreeGrafter"/>
</dbReference>
<reference evidence="3 5" key="3">
    <citation type="journal article" date="2016" name="Proc. Natl. Acad. Sci. U.S.A.">
        <title>Comparative genomics of biotechnologically important yeasts.</title>
        <authorList>
            <person name="Riley R."/>
            <person name="Haridas S."/>
            <person name="Wolfe K.H."/>
            <person name="Lopes M.R."/>
            <person name="Hittinger C.T."/>
            <person name="Goeker M."/>
            <person name="Salamov A.A."/>
            <person name="Wisecaver J.H."/>
            <person name="Long T.M."/>
            <person name="Calvey C.H."/>
            <person name="Aerts A.L."/>
            <person name="Barry K.W."/>
            <person name="Choi C."/>
            <person name="Clum A."/>
            <person name="Coughlan A.Y."/>
            <person name="Deshpande S."/>
            <person name="Douglass A.P."/>
            <person name="Hanson S.J."/>
            <person name="Klenk H.-P."/>
            <person name="LaButti K.M."/>
            <person name="Lapidus A."/>
            <person name="Lindquist E.A."/>
            <person name="Lipzen A.M."/>
            <person name="Meier-Kolthoff J.P."/>
            <person name="Ohm R.A."/>
            <person name="Otillar R.P."/>
            <person name="Pangilinan J.L."/>
            <person name="Peng Y."/>
            <person name="Rokas A."/>
            <person name="Rosa C.A."/>
            <person name="Scheuner C."/>
            <person name="Sibirny A.A."/>
            <person name="Slot J.C."/>
            <person name="Stielow J.B."/>
            <person name="Sun H."/>
            <person name="Kurtzman C.P."/>
            <person name="Blackwell M."/>
            <person name="Grigoriev I.V."/>
            <person name="Jeffries T.W."/>
        </authorList>
    </citation>
    <scope>NUCLEOTIDE SEQUENCE [LARGE SCALE GENOMIC DNA]</scope>
    <source>
        <strain evidence="5">ATCC 18201 / CBS 1600 / BCRC 20928 / JCM 3617 / NBRC 0987 / NRRL Y-1542</strain>
        <strain evidence="3">NRRL Y-1542</strain>
    </source>
</reference>
<dbReference type="EMBL" id="KV453939">
    <property type="protein sequence ID" value="ODV71591.1"/>
    <property type="molecule type" value="Genomic_DNA"/>
</dbReference>
<dbReference type="AlphaFoldDB" id="A0A0H5C4W6"/>
<protein>
    <submittedName>
        <fullName evidence="2">Uncharacterized protein</fullName>
    </submittedName>
</protein>
<reference evidence="4" key="2">
    <citation type="journal article" date="2015" name="J. Biotechnol.">
        <title>The structure of the Cyberlindnera jadinii genome and its relation to Candida utilis analyzed by the occurrence of single nucleotide polymorphisms.</title>
        <authorList>
            <person name="Rupp O."/>
            <person name="Brinkrolf K."/>
            <person name="Buerth C."/>
            <person name="Kunigo M."/>
            <person name="Schneider J."/>
            <person name="Jaenicke S."/>
            <person name="Goesmann A."/>
            <person name="Puehler A."/>
            <person name="Jaeger K.-E."/>
            <person name="Ernst J.F."/>
        </authorList>
    </citation>
    <scope>NUCLEOTIDE SEQUENCE [LARGE SCALE GENOMIC DNA]</scope>
    <source>
        <strain evidence="4">ATCC 18201 / CBS 1600 / BCRC 20928 / JCM 3617 / NBRC 0987 / NRRL Y-1542</strain>
    </source>
</reference>
<name>A0A0H5C4W6_CYBJN</name>
<accession>A0A0H5C4W6</accession>
<dbReference type="PANTHER" id="PTHR28266:SF1">
    <property type="entry name" value="LARGE RIBOSOMAL SUBUNIT PROTEIN ML58"/>
    <property type="match status" value="1"/>
</dbReference>
<evidence type="ECO:0000256" key="1">
    <source>
        <dbReference type="SAM" id="MobiDB-lite"/>
    </source>
</evidence>
<sequence length="179" mass="20263">MVQSVFRSSVRYSSTVSKIARVPSKFNATSSASNVKPNYSKGTLYHHPSPSIAKISTPDAFLPSNDPRKGLNLSGKPSTSYANAPSLSTPTRRELNLTPAQVTEIQTLRMSEPDKWTRKALAEKFNVSPFTISLVSDANSERQEEMTQRLETIKKSWSEGRRRARLERQKRKVSWYRDE</sequence>
<evidence type="ECO:0000313" key="3">
    <source>
        <dbReference type="EMBL" id="ODV71591.1"/>
    </source>
</evidence>
<dbReference type="Pfam" id="PF12824">
    <property type="entry name" value="MRP-L20"/>
    <property type="match status" value="1"/>
</dbReference>
<dbReference type="EMBL" id="CDQK01000003">
    <property type="protein sequence ID" value="CEP22812.1"/>
    <property type="molecule type" value="Genomic_DNA"/>
</dbReference>
<organism evidence="2 4">
    <name type="scientific">Cyberlindnera jadinii (strain ATCC 18201 / CBS 1600 / BCRC 20928 / JCM 3617 / NBRC 0987 / NRRL Y-1542)</name>
    <name type="common">Torula yeast</name>
    <name type="synonym">Candida utilis</name>
    <dbReference type="NCBI Taxonomy" id="983966"/>
    <lineage>
        <taxon>Eukaryota</taxon>
        <taxon>Fungi</taxon>
        <taxon>Dikarya</taxon>
        <taxon>Ascomycota</taxon>
        <taxon>Saccharomycotina</taxon>
        <taxon>Saccharomycetes</taxon>
        <taxon>Phaffomycetales</taxon>
        <taxon>Phaffomycetaceae</taxon>
        <taxon>Cyberlindnera</taxon>
    </lineage>
</organism>
<keyword evidence="5" id="KW-1185">Reference proteome</keyword>
<evidence type="ECO:0000313" key="2">
    <source>
        <dbReference type="EMBL" id="CEP22812.1"/>
    </source>
</evidence>
<dbReference type="PANTHER" id="PTHR28266">
    <property type="entry name" value="54S RIBOSOMAL PROTEIN L20, MITOCHONDRIAL"/>
    <property type="match status" value="1"/>
</dbReference>